<feature type="transmembrane region" description="Helical" evidence="1">
    <location>
        <begin position="44"/>
        <end position="64"/>
    </location>
</feature>
<keyword evidence="1" id="KW-0472">Membrane</keyword>
<keyword evidence="3" id="KW-1185">Reference proteome</keyword>
<keyword evidence="1" id="KW-0812">Transmembrane</keyword>
<dbReference type="RefSeq" id="WP_373406512.1">
    <property type="nucleotide sequence ID" value="NZ_JBCFQL010000008.1"/>
</dbReference>
<dbReference type="EMBL" id="JBCFQL010000008">
    <property type="protein sequence ID" value="MFA9191527.1"/>
    <property type="molecule type" value="Genomic_DNA"/>
</dbReference>
<evidence type="ECO:0000256" key="1">
    <source>
        <dbReference type="SAM" id="Phobius"/>
    </source>
</evidence>
<evidence type="ECO:0000313" key="2">
    <source>
        <dbReference type="EMBL" id="MFA9191527.1"/>
    </source>
</evidence>
<organism evidence="2 3">
    <name type="scientific">Flavobacterium zubiriense</name>
    <dbReference type="NCBI Taxonomy" id="3138075"/>
    <lineage>
        <taxon>Bacteria</taxon>
        <taxon>Pseudomonadati</taxon>
        <taxon>Bacteroidota</taxon>
        <taxon>Flavobacteriia</taxon>
        <taxon>Flavobacteriales</taxon>
        <taxon>Flavobacteriaceae</taxon>
        <taxon>Flavobacterium</taxon>
    </lineage>
</organism>
<sequence>MSKKIVLFLLLIVIGIVFYFSWLTDPTLESETYLPKWLLNWSNSYYNLRTAVPFIAVGFLLEAYTQHMSSNKKNHNENSYFMQNLGIATIIVCIAEAGQFLIQKRNPDVMDVFFGILGSFIGGLGYYLVAMLMNSKKLKNAK</sequence>
<gene>
    <name evidence="2" type="ORF">AAGV28_09110</name>
</gene>
<proteinExistence type="predicted"/>
<keyword evidence="1" id="KW-1133">Transmembrane helix</keyword>
<name>A0ABV4TDU8_9FLAO</name>
<feature type="transmembrane region" description="Helical" evidence="1">
    <location>
        <begin position="85"/>
        <end position="102"/>
    </location>
</feature>
<evidence type="ECO:0000313" key="3">
    <source>
        <dbReference type="Proteomes" id="UP001574169"/>
    </source>
</evidence>
<accession>A0ABV4TDU8</accession>
<reference evidence="2 3" key="1">
    <citation type="submission" date="2024-04" db="EMBL/GenBank/DDBJ databases">
        <title>New Clade of Flavobacterium.</title>
        <authorList>
            <person name="Matos L."/>
            <person name="Proenca D.N."/>
            <person name="Fransisco R.M."/>
            <person name="Chung A.P."/>
            <person name="Maccario L."/>
            <person name="Sorensen S.J."/>
            <person name="Morais P.V."/>
        </authorList>
    </citation>
    <scope>NUCLEOTIDE SEQUENCE [LARGE SCALE GENOMIC DNA]</scope>
    <source>
        <strain evidence="2 3">FZUC8N2.13</strain>
    </source>
</reference>
<protein>
    <submittedName>
        <fullName evidence="2">VanZ family protein</fullName>
    </submittedName>
</protein>
<dbReference type="Proteomes" id="UP001574169">
    <property type="component" value="Unassembled WGS sequence"/>
</dbReference>
<feature type="transmembrane region" description="Helical" evidence="1">
    <location>
        <begin position="114"/>
        <end position="133"/>
    </location>
</feature>
<feature type="transmembrane region" description="Helical" evidence="1">
    <location>
        <begin position="5"/>
        <end position="24"/>
    </location>
</feature>
<comment type="caution">
    <text evidence="2">The sequence shown here is derived from an EMBL/GenBank/DDBJ whole genome shotgun (WGS) entry which is preliminary data.</text>
</comment>